<dbReference type="SUPFAM" id="SSF74653">
    <property type="entry name" value="TolA/TonB C-terminal domain"/>
    <property type="match status" value="1"/>
</dbReference>
<dbReference type="OrthoDB" id="9812355at2"/>
<name>A0A1I0R5U0_9BACT</name>
<reference evidence="3" key="1">
    <citation type="submission" date="2016-10" db="EMBL/GenBank/DDBJ databases">
        <authorList>
            <person name="Varghese N."/>
            <person name="Submissions S."/>
        </authorList>
    </citation>
    <scope>NUCLEOTIDE SEQUENCE [LARGE SCALE GENOMIC DNA]</scope>
    <source>
        <strain evidence="3">CGMCC 1.12402</strain>
    </source>
</reference>
<accession>A0A1I0R5U0</accession>
<dbReference type="AlphaFoldDB" id="A0A1I0R5U0"/>
<dbReference type="InterPro" id="IPR037682">
    <property type="entry name" value="TonB_C"/>
</dbReference>
<dbReference type="Pfam" id="PF03544">
    <property type="entry name" value="TonB_C"/>
    <property type="match status" value="1"/>
</dbReference>
<proteinExistence type="predicted"/>
<evidence type="ECO:0000259" key="1">
    <source>
        <dbReference type="Pfam" id="PF03544"/>
    </source>
</evidence>
<sequence>MRLHIMFFLLVFIAASCKHSPPQTKNVRVHTSLPPHYPGGTAAWHNHVRSIIYRPKVDGRIYTGVVFLNFLVKTDSTVSDTQVVRGIHPTYDSLAVSILASSGPWVPATEKGQPVDARQAIRIVFPRLK</sequence>
<dbReference type="GeneID" id="99987797"/>
<dbReference type="RefSeq" id="WP_090259581.1">
    <property type="nucleotide sequence ID" value="NZ_FOIR01000003.1"/>
</dbReference>
<keyword evidence="3" id="KW-1185">Reference proteome</keyword>
<feature type="domain" description="TonB C-terminal" evidence="1">
    <location>
        <begin position="62"/>
        <end position="125"/>
    </location>
</feature>
<evidence type="ECO:0000313" key="3">
    <source>
        <dbReference type="Proteomes" id="UP000199437"/>
    </source>
</evidence>
<gene>
    <name evidence="2" type="ORF">SAMN05216290_3119</name>
</gene>
<dbReference type="GO" id="GO:0055085">
    <property type="term" value="P:transmembrane transport"/>
    <property type="evidence" value="ECO:0007669"/>
    <property type="project" value="InterPro"/>
</dbReference>
<dbReference type="PROSITE" id="PS51257">
    <property type="entry name" value="PROKAR_LIPOPROTEIN"/>
    <property type="match status" value="1"/>
</dbReference>
<dbReference type="STRING" id="1267423.SAMN05216290_3119"/>
<organism evidence="2 3">
    <name type="scientific">Roseivirga pacifica</name>
    <dbReference type="NCBI Taxonomy" id="1267423"/>
    <lineage>
        <taxon>Bacteria</taxon>
        <taxon>Pseudomonadati</taxon>
        <taxon>Bacteroidota</taxon>
        <taxon>Cytophagia</taxon>
        <taxon>Cytophagales</taxon>
        <taxon>Roseivirgaceae</taxon>
        <taxon>Roseivirga</taxon>
    </lineage>
</organism>
<dbReference type="Gene3D" id="3.30.1150.10">
    <property type="match status" value="1"/>
</dbReference>
<protein>
    <submittedName>
        <fullName evidence="2">TonB protein C-terminal</fullName>
    </submittedName>
</protein>
<dbReference type="EMBL" id="FOIR01000003">
    <property type="protein sequence ID" value="SEW35907.1"/>
    <property type="molecule type" value="Genomic_DNA"/>
</dbReference>
<dbReference type="Proteomes" id="UP000199437">
    <property type="component" value="Unassembled WGS sequence"/>
</dbReference>
<evidence type="ECO:0000313" key="2">
    <source>
        <dbReference type="EMBL" id="SEW35907.1"/>
    </source>
</evidence>